<dbReference type="STRING" id="1244108.SAMN05444004_12530"/>
<keyword evidence="3" id="KW-1185">Reference proteome</keyword>
<sequence>MTAPSFKQPPHDLVSEAKRLHGLGFSLLPLRGKTPLVTFGTCSKLPLNVTVDRLLDGRADAVGIRLKDLLVVDIDTHDGTQKKEMEKRFGVTAVITRTPRGYHLYYLRGRGPVPNLKSEGLPVDVKTGGNAFVVAAGTMRVNGDKYVAIGQPLSRSILREHKHQVTVTPKTNATSERGGTFKRTYNGLVPKGHRHNHLISLAREYVEAVQSETELNKNLIAERDHACADPVTFSDDEVGKISAFFWKKRLENGLFSSKDSSFRMRRTALDCLNGNTDAIALLTILESQHGHTAGKKFSLDQAGMKRSGLINMGRDRFRAAVTALLEAGLMEVAKEYFAGSQKRQYRLRRAHSLGSNVVDLPR</sequence>
<dbReference type="Pfam" id="PF09250">
    <property type="entry name" value="Prim-Pol"/>
    <property type="match status" value="1"/>
</dbReference>
<dbReference type="EMBL" id="FNPX01000025">
    <property type="protein sequence ID" value="SDZ58509.1"/>
    <property type="molecule type" value="Genomic_DNA"/>
</dbReference>
<dbReference type="InterPro" id="IPR015330">
    <property type="entry name" value="DNA_primase/pol_bifunc_N"/>
</dbReference>
<organism evidence="2 3">
    <name type="scientific">Jannaschia faecimaris</name>
    <dbReference type="NCBI Taxonomy" id="1244108"/>
    <lineage>
        <taxon>Bacteria</taxon>
        <taxon>Pseudomonadati</taxon>
        <taxon>Pseudomonadota</taxon>
        <taxon>Alphaproteobacteria</taxon>
        <taxon>Rhodobacterales</taxon>
        <taxon>Roseobacteraceae</taxon>
        <taxon>Jannaschia</taxon>
    </lineage>
</organism>
<feature type="domain" description="DNA primase/polymerase bifunctional N-terminal" evidence="1">
    <location>
        <begin position="17"/>
        <end position="159"/>
    </location>
</feature>
<evidence type="ECO:0000313" key="2">
    <source>
        <dbReference type="EMBL" id="SDZ58509.1"/>
    </source>
</evidence>
<protein>
    <recommendedName>
        <fullName evidence="1">DNA primase/polymerase bifunctional N-terminal domain-containing protein</fullName>
    </recommendedName>
</protein>
<evidence type="ECO:0000313" key="3">
    <source>
        <dbReference type="Proteomes" id="UP000198914"/>
    </source>
</evidence>
<dbReference type="Proteomes" id="UP000198914">
    <property type="component" value="Unassembled WGS sequence"/>
</dbReference>
<dbReference type="SMART" id="SM00943">
    <property type="entry name" value="Prim-Pol"/>
    <property type="match status" value="1"/>
</dbReference>
<dbReference type="AlphaFoldDB" id="A0A1H3UA97"/>
<accession>A0A1H3UA97</accession>
<proteinExistence type="predicted"/>
<gene>
    <name evidence="2" type="ORF">SAMN05444004_12530</name>
</gene>
<reference evidence="3" key="1">
    <citation type="submission" date="2016-10" db="EMBL/GenBank/DDBJ databases">
        <authorList>
            <person name="Varghese N."/>
            <person name="Submissions S."/>
        </authorList>
    </citation>
    <scope>NUCLEOTIDE SEQUENCE [LARGE SCALE GENOMIC DNA]</scope>
    <source>
        <strain evidence="3">DSM 100420</strain>
    </source>
</reference>
<name>A0A1H3UA97_9RHOB</name>
<evidence type="ECO:0000259" key="1">
    <source>
        <dbReference type="SMART" id="SM00943"/>
    </source>
</evidence>
<dbReference type="SUPFAM" id="SSF56747">
    <property type="entry name" value="Prim-pol domain"/>
    <property type="match status" value="1"/>
</dbReference>